<evidence type="ECO:0000256" key="1">
    <source>
        <dbReference type="ARBA" id="ARBA00023284"/>
    </source>
</evidence>
<dbReference type="AlphaFoldDB" id="A0A518HBE1"/>
<dbReference type="Gene3D" id="3.40.30.10">
    <property type="entry name" value="Glutaredoxin"/>
    <property type="match status" value="1"/>
</dbReference>
<gene>
    <name evidence="5" type="primary">resA_11</name>
    <name evidence="5" type="ORF">ElP_59840</name>
</gene>
<evidence type="ECO:0000256" key="2">
    <source>
        <dbReference type="SAM" id="MobiDB-lite"/>
    </source>
</evidence>
<sequence precursor="true">MKNVSRVIALACLLPWPISTAQSPVEGDHAGHAADPAELVKRIRESEAWIDRVSSFHLEAISTFRLTPEGVEQRRREFEEQNPGVEPDPERFPDLRPVTTTSVELAFEGDRLRYLAAPEDQYEELRLWDGRRFVGRTRSLQPGVDRTDYLLASKPEDRFQPVFWLYLYAFRAGPRAERWYPDGSYQSQLGYYGDPKDFVDAGSVEFRGIPCRRLTYFPSWTQLFVGVEDGCLRGTRTGAQSLPDMEQRVLRAVNELGHSFESLEDAAAWRESLGPEQRQQLERDLGRTMHSWVEPNFEQALWDYQEVAPGCWLPMTQESVTFDVDEEGRTFEALRNRVEVVAVSVNADLPDDLFTAELEEGARVRDETHDPPLTYEVKADRTPEEWAGIIAEADRRADRDRSRERALDALVGEPAPEFPDGATWLNSDPLTWDDLKGRFVVLDFWAEWCGPCRSDLAMLRGAGEKVEGSRLAYVGIHTAGSDLDAVRAVAEQFGLDYPICVDVPPEDGPASWGSLFSAFAVDRIPHAALVGPDGRVVASGDLTEMVLRASELRKEE</sequence>
<dbReference type="SUPFAM" id="SSF52833">
    <property type="entry name" value="Thioredoxin-like"/>
    <property type="match status" value="1"/>
</dbReference>
<dbReference type="InterPro" id="IPR050553">
    <property type="entry name" value="Thioredoxin_ResA/DsbE_sf"/>
</dbReference>
<feature type="signal peptide" evidence="3">
    <location>
        <begin position="1"/>
        <end position="21"/>
    </location>
</feature>
<dbReference type="RefSeq" id="WP_145276239.1">
    <property type="nucleotide sequence ID" value="NZ_CP036426.1"/>
</dbReference>
<protein>
    <submittedName>
        <fullName evidence="5">Thiol-disulfide oxidoreductase ResA</fullName>
    </submittedName>
</protein>
<keyword evidence="1" id="KW-0676">Redox-active center</keyword>
<proteinExistence type="predicted"/>
<dbReference type="KEGG" id="tpla:ElP_59840"/>
<dbReference type="GO" id="GO:0016209">
    <property type="term" value="F:antioxidant activity"/>
    <property type="evidence" value="ECO:0007669"/>
    <property type="project" value="InterPro"/>
</dbReference>
<dbReference type="EMBL" id="CP036426">
    <property type="protein sequence ID" value="QDV38036.1"/>
    <property type="molecule type" value="Genomic_DNA"/>
</dbReference>
<dbReference type="PANTHER" id="PTHR42852">
    <property type="entry name" value="THIOL:DISULFIDE INTERCHANGE PROTEIN DSBE"/>
    <property type="match status" value="1"/>
</dbReference>
<evidence type="ECO:0000313" key="5">
    <source>
        <dbReference type="EMBL" id="QDV38036.1"/>
    </source>
</evidence>
<dbReference type="PANTHER" id="PTHR42852:SF17">
    <property type="entry name" value="THIOREDOXIN-LIKE PROTEIN HI_1115"/>
    <property type="match status" value="1"/>
</dbReference>
<dbReference type="GO" id="GO:0016491">
    <property type="term" value="F:oxidoreductase activity"/>
    <property type="evidence" value="ECO:0007669"/>
    <property type="project" value="InterPro"/>
</dbReference>
<dbReference type="InterPro" id="IPR036249">
    <property type="entry name" value="Thioredoxin-like_sf"/>
</dbReference>
<evidence type="ECO:0000259" key="4">
    <source>
        <dbReference type="PROSITE" id="PS51352"/>
    </source>
</evidence>
<accession>A0A518HBE1</accession>
<dbReference type="Pfam" id="PF00578">
    <property type="entry name" value="AhpC-TSA"/>
    <property type="match status" value="1"/>
</dbReference>
<dbReference type="CDD" id="cd02966">
    <property type="entry name" value="TlpA_like_family"/>
    <property type="match status" value="1"/>
</dbReference>
<feature type="domain" description="Thioredoxin" evidence="4">
    <location>
        <begin position="409"/>
        <end position="556"/>
    </location>
</feature>
<keyword evidence="6" id="KW-1185">Reference proteome</keyword>
<dbReference type="InterPro" id="IPR000866">
    <property type="entry name" value="AhpC/TSA"/>
</dbReference>
<feature type="region of interest" description="Disordered" evidence="2">
    <location>
        <begin position="72"/>
        <end position="95"/>
    </location>
</feature>
<feature type="chain" id="PRO_5021760839" evidence="3">
    <location>
        <begin position="22"/>
        <end position="556"/>
    </location>
</feature>
<name>A0A518HBE1_9BACT</name>
<dbReference type="PROSITE" id="PS51352">
    <property type="entry name" value="THIOREDOXIN_2"/>
    <property type="match status" value="1"/>
</dbReference>
<reference evidence="5 6" key="1">
    <citation type="submission" date="2019-02" db="EMBL/GenBank/DDBJ databases">
        <title>Deep-cultivation of Planctomycetes and their phenomic and genomic characterization uncovers novel biology.</title>
        <authorList>
            <person name="Wiegand S."/>
            <person name="Jogler M."/>
            <person name="Boedeker C."/>
            <person name="Pinto D."/>
            <person name="Vollmers J."/>
            <person name="Rivas-Marin E."/>
            <person name="Kohn T."/>
            <person name="Peeters S.H."/>
            <person name="Heuer A."/>
            <person name="Rast P."/>
            <person name="Oberbeckmann S."/>
            <person name="Bunk B."/>
            <person name="Jeske O."/>
            <person name="Meyerdierks A."/>
            <person name="Storesund J.E."/>
            <person name="Kallscheuer N."/>
            <person name="Luecker S."/>
            <person name="Lage O.M."/>
            <person name="Pohl T."/>
            <person name="Merkel B.J."/>
            <person name="Hornburger P."/>
            <person name="Mueller R.-W."/>
            <person name="Bruemmer F."/>
            <person name="Labrenz M."/>
            <person name="Spormann A.M."/>
            <person name="Op den Camp H."/>
            <person name="Overmann J."/>
            <person name="Amann R."/>
            <person name="Jetten M.S.M."/>
            <person name="Mascher T."/>
            <person name="Medema M.H."/>
            <person name="Devos D.P."/>
            <person name="Kaster A.-K."/>
            <person name="Ovreas L."/>
            <person name="Rohde M."/>
            <person name="Galperin M.Y."/>
            <person name="Jogler C."/>
        </authorList>
    </citation>
    <scope>NUCLEOTIDE SEQUENCE [LARGE SCALE GENOMIC DNA]</scope>
    <source>
        <strain evidence="5 6">ElP</strain>
    </source>
</reference>
<dbReference type="InterPro" id="IPR013766">
    <property type="entry name" value="Thioredoxin_domain"/>
</dbReference>
<organism evidence="5 6">
    <name type="scientific">Tautonia plasticadhaerens</name>
    <dbReference type="NCBI Taxonomy" id="2527974"/>
    <lineage>
        <taxon>Bacteria</taxon>
        <taxon>Pseudomonadati</taxon>
        <taxon>Planctomycetota</taxon>
        <taxon>Planctomycetia</taxon>
        <taxon>Isosphaerales</taxon>
        <taxon>Isosphaeraceae</taxon>
        <taxon>Tautonia</taxon>
    </lineage>
</organism>
<keyword evidence="3" id="KW-0732">Signal</keyword>
<dbReference type="OrthoDB" id="282885at2"/>
<dbReference type="Proteomes" id="UP000317835">
    <property type="component" value="Chromosome"/>
</dbReference>
<dbReference type="InterPro" id="IPR017937">
    <property type="entry name" value="Thioredoxin_CS"/>
</dbReference>
<evidence type="ECO:0000256" key="3">
    <source>
        <dbReference type="SAM" id="SignalP"/>
    </source>
</evidence>
<evidence type="ECO:0000313" key="6">
    <source>
        <dbReference type="Proteomes" id="UP000317835"/>
    </source>
</evidence>
<dbReference type="PROSITE" id="PS00194">
    <property type="entry name" value="THIOREDOXIN_1"/>
    <property type="match status" value="1"/>
</dbReference>